<evidence type="ECO:0000256" key="4">
    <source>
        <dbReference type="ARBA" id="ARBA00022679"/>
    </source>
</evidence>
<name>A0AAV2PMC6_MEGNR</name>
<dbReference type="GO" id="GO:0016758">
    <property type="term" value="F:hexosyltransferase activity"/>
    <property type="evidence" value="ECO:0007669"/>
    <property type="project" value="InterPro"/>
</dbReference>
<feature type="transmembrane region" description="Helical" evidence="11">
    <location>
        <begin position="28"/>
        <end position="49"/>
    </location>
</feature>
<evidence type="ECO:0000256" key="11">
    <source>
        <dbReference type="RuleBase" id="RU363063"/>
    </source>
</evidence>
<dbReference type="PANTHER" id="PTHR11214">
    <property type="entry name" value="BETA-1,3-N-ACETYLGLUCOSAMINYLTRANSFERASE"/>
    <property type="match status" value="1"/>
</dbReference>
<dbReference type="EMBL" id="CAXKWB010000685">
    <property type="protein sequence ID" value="CAL4061818.1"/>
    <property type="molecule type" value="Genomic_DNA"/>
</dbReference>
<evidence type="ECO:0000256" key="8">
    <source>
        <dbReference type="ARBA" id="ARBA00023034"/>
    </source>
</evidence>
<evidence type="ECO:0000256" key="6">
    <source>
        <dbReference type="ARBA" id="ARBA00022968"/>
    </source>
</evidence>
<keyword evidence="7 11" id="KW-1133">Transmembrane helix</keyword>
<reference evidence="12 13" key="1">
    <citation type="submission" date="2024-05" db="EMBL/GenBank/DDBJ databases">
        <authorList>
            <person name="Wallberg A."/>
        </authorList>
    </citation>
    <scope>NUCLEOTIDE SEQUENCE [LARGE SCALE GENOMIC DNA]</scope>
</reference>
<evidence type="ECO:0000256" key="10">
    <source>
        <dbReference type="ARBA" id="ARBA00023180"/>
    </source>
</evidence>
<feature type="non-terminal residue" evidence="12">
    <location>
        <position position="1"/>
    </location>
</feature>
<keyword evidence="3 11" id="KW-0328">Glycosyltransferase</keyword>
<evidence type="ECO:0000313" key="13">
    <source>
        <dbReference type="Proteomes" id="UP001497623"/>
    </source>
</evidence>
<keyword evidence="4" id="KW-0808">Transferase</keyword>
<dbReference type="GO" id="GO:0000139">
    <property type="term" value="C:Golgi membrane"/>
    <property type="evidence" value="ECO:0007669"/>
    <property type="project" value="UniProtKB-SubCell"/>
</dbReference>
<dbReference type="Pfam" id="PF01762">
    <property type="entry name" value="Galactosyl_T"/>
    <property type="match status" value="1"/>
</dbReference>
<dbReference type="FunFam" id="3.90.550.50:FF:000001">
    <property type="entry name" value="Hexosyltransferase"/>
    <property type="match status" value="1"/>
</dbReference>
<accession>A0AAV2PMC6</accession>
<protein>
    <recommendedName>
        <fullName evidence="11">Hexosyltransferase</fullName>
        <ecNumber evidence="11">2.4.1.-</ecNumber>
    </recommendedName>
</protein>
<dbReference type="Gene3D" id="3.90.550.50">
    <property type="match status" value="1"/>
</dbReference>
<dbReference type="GO" id="GO:0006493">
    <property type="term" value="P:protein O-linked glycosylation"/>
    <property type="evidence" value="ECO:0007669"/>
    <property type="project" value="TreeGrafter"/>
</dbReference>
<keyword evidence="9 11" id="KW-0472">Membrane</keyword>
<comment type="similarity">
    <text evidence="2 11">Belongs to the glycosyltransferase 31 family.</text>
</comment>
<organism evidence="12 13">
    <name type="scientific">Meganyctiphanes norvegica</name>
    <name type="common">Northern krill</name>
    <name type="synonym">Thysanopoda norvegica</name>
    <dbReference type="NCBI Taxonomy" id="48144"/>
    <lineage>
        <taxon>Eukaryota</taxon>
        <taxon>Metazoa</taxon>
        <taxon>Ecdysozoa</taxon>
        <taxon>Arthropoda</taxon>
        <taxon>Crustacea</taxon>
        <taxon>Multicrustacea</taxon>
        <taxon>Malacostraca</taxon>
        <taxon>Eumalacostraca</taxon>
        <taxon>Eucarida</taxon>
        <taxon>Euphausiacea</taxon>
        <taxon>Euphausiidae</taxon>
        <taxon>Meganyctiphanes</taxon>
    </lineage>
</organism>
<evidence type="ECO:0000256" key="1">
    <source>
        <dbReference type="ARBA" id="ARBA00004323"/>
    </source>
</evidence>
<sequence length="392" mass="44408">LLGGMTLRGSRGTFGRTVGGRRSCCWKLLIVGLATAIIVFFCYSLLMLIPKRKAFTPFPWTVNVARNLSAYILPDTDTTLIQPLDICQPDKGPLGMPFILFVIPSAINNTQEREIIRQTWGLWADNSKQLEEEEEEQQSRYSNSAGAKPKISAPQASRLLFLLGRDHSKTGISAVLVEESQRYADIIVEDFIDSYSNLTLKTVFILKWVHQNCPGVKFLMKADDDMFVNVPNLQKTLMNQTFSTRLIMGSQICGARPIHSIDSKWYTPQHMYNEKVYPNYVSGTGYVMSGDVVEPLLKTAAVTPYFHLEDVFLTGICAKAIGLRPQDNRGFSYQPRALSKCLYKKIITSHQVNTKDMQRIWSLLNQENVTEKCKPLTKKQLRSYDPGKCTWK</sequence>
<evidence type="ECO:0000256" key="7">
    <source>
        <dbReference type="ARBA" id="ARBA00022989"/>
    </source>
</evidence>
<dbReference type="AlphaFoldDB" id="A0AAV2PMC6"/>
<evidence type="ECO:0000313" key="12">
    <source>
        <dbReference type="EMBL" id="CAL4061818.1"/>
    </source>
</evidence>
<evidence type="ECO:0000256" key="2">
    <source>
        <dbReference type="ARBA" id="ARBA00008661"/>
    </source>
</evidence>
<evidence type="ECO:0000256" key="5">
    <source>
        <dbReference type="ARBA" id="ARBA00022692"/>
    </source>
</evidence>
<proteinExistence type="inferred from homology"/>
<dbReference type="InterPro" id="IPR002659">
    <property type="entry name" value="Glyco_trans_31"/>
</dbReference>
<dbReference type="PANTHER" id="PTHR11214:SF314">
    <property type="entry name" value="HEXOSYLTRANSFERASE"/>
    <property type="match status" value="1"/>
</dbReference>
<keyword evidence="10" id="KW-0325">Glycoprotein</keyword>
<comment type="subcellular location">
    <subcellularLocation>
        <location evidence="1 11">Golgi apparatus membrane</location>
        <topology evidence="1 11">Single-pass type II membrane protein</topology>
    </subcellularLocation>
</comment>
<dbReference type="EC" id="2.4.1.-" evidence="11"/>
<gene>
    <name evidence="12" type="ORF">MNOR_LOCUS2289</name>
</gene>
<keyword evidence="13" id="KW-1185">Reference proteome</keyword>
<keyword evidence="5 11" id="KW-0812">Transmembrane</keyword>
<dbReference type="Proteomes" id="UP001497623">
    <property type="component" value="Unassembled WGS sequence"/>
</dbReference>
<keyword evidence="8 11" id="KW-0333">Golgi apparatus</keyword>
<evidence type="ECO:0000256" key="3">
    <source>
        <dbReference type="ARBA" id="ARBA00022676"/>
    </source>
</evidence>
<evidence type="ECO:0000256" key="9">
    <source>
        <dbReference type="ARBA" id="ARBA00023136"/>
    </source>
</evidence>
<comment type="caution">
    <text evidence="12">The sequence shown here is derived from an EMBL/GenBank/DDBJ whole genome shotgun (WGS) entry which is preliminary data.</text>
</comment>
<keyword evidence="6 11" id="KW-0735">Signal-anchor</keyword>